<sequence>MLDAADLLVVEKAISPQRLGTYEKAMGMKSTRRALELHAWNAQVTGAFMLPQQVCEVVIRNAVSQVVEAVYGAQWP</sequence>
<evidence type="ECO:0000313" key="1">
    <source>
        <dbReference type="EMBL" id="AXA67744.1"/>
    </source>
</evidence>
<protein>
    <submittedName>
        <fullName evidence="1">Uncharacterized protein</fullName>
    </submittedName>
</protein>
<dbReference type="EMBL" id="CP022198">
    <property type="protein sequence ID" value="AXA67744.1"/>
    <property type="molecule type" value="Genomic_DNA"/>
</dbReference>
<gene>
    <name evidence="1" type="ORF">CE139_18615</name>
</gene>
<reference evidence="1 2" key="1">
    <citation type="submission" date="2017-06" db="EMBL/GenBank/DDBJ databases">
        <title>Evolution towards high GC content and high-temperature stress adaptation in endophytic Pseudomonas oryzihabitans impacted its plant-growth promoting traits.</title>
        <authorList>
            <person name="Nascimento F.X."/>
        </authorList>
    </citation>
    <scope>NUCLEOTIDE SEQUENCE [LARGE SCALE GENOMIC DNA]</scope>
    <source>
        <strain evidence="1 2">MS8</strain>
    </source>
</reference>
<evidence type="ECO:0000313" key="2">
    <source>
        <dbReference type="Proteomes" id="UP000250579"/>
    </source>
</evidence>
<name>A0A2Z5AB85_9PSED</name>
<proteinExistence type="predicted"/>
<dbReference type="Proteomes" id="UP000250579">
    <property type="component" value="Chromosome"/>
</dbReference>
<dbReference type="AlphaFoldDB" id="A0A2Z5AB85"/>
<accession>A0A2Z5AB85</accession>
<organism evidence="1 2">
    <name type="scientific">Pseudomonas oryzihabitans</name>
    <dbReference type="NCBI Taxonomy" id="47885"/>
    <lineage>
        <taxon>Bacteria</taxon>
        <taxon>Pseudomonadati</taxon>
        <taxon>Pseudomonadota</taxon>
        <taxon>Gammaproteobacteria</taxon>
        <taxon>Pseudomonadales</taxon>
        <taxon>Pseudomonadaceae</taxon>
        <taxon>Pseudomonas</taxon>
    </lineage>
</organism>